<dbReference type="RefSeq" id="XP_046587180.1">
    <property type="nucleotide sequence ID" value="XM_046731224.1"/>
</dbReference>
<evidence type="ECO:0000256" key="3">
    <source>
        <dbReference type="ARBA" id="ARBA00022525"/>
    </source>
</evidence>
<evidence type="ECO:0000313" key="6">
    <source>
        <dbReference type="Proteomes" id="UP000829291"/>
    </source>
</evidence>
<dbReference type="Gene3D" id="2.120.10.30">
    <property type="entry name" value="TolB, C-terminal domain"/>
    <property type="match status" value="1"/>
</dbReference>
<keyword evidence="5" id="KW-0325">Glycoprotein</keyword>
<name>A0ABM3FGP5_NEOLC</name>
<reference evidence="7" key="1">
    <citation type="submission" date="2025-08" db="UniProtKB">
        <authorList>
            <consortium name="RefSeq"/>
        </authorList>
    </citation>
    <scope>IDENTIFICATION</scope>
    <source>
        <tissue evidence="7">Thorax and Abdomen</tissue>
    </source>
</reference>
<dbReference type="InterPro" id="IPR011042">
    <property type="entry name" value="6-blade_b-propeller_TolB-like"/>
</dbReference>
<organism evidence="6 7">
    <name type="scientific">Neodiprion lecontei</name>
    <name type="common">Redheaded pine sawfly</name>
    <dbReference type="NCBI Taxonomy" id="441921"/>
    <lineage>
        <taxon>Eukaryota</taxon>
        <taxon>Metazoa</taxon>
        <taxon>Ecdysozoa</taxon>
        <taxon>Arthropoda</taxon>
        <taxon>Hexapoda</taxon>
        <taxon>Insecta</taxon>
        <taxon>Pterygota</taxon>
        <taxon>Neoptera</taxon>
        <taxon>Endopterygota</taxon>
        <taxon>Hymenoptera</taxon>
        <taxon>Tenthredinoidea</taxon>
        <taxon>Diprionidae</taxon>
        <taxon>Diprioninae</taxon>
        <taxon>Neodiprion</taxon>
    </lineage>
</organism>
<evidence type="ECO:0000256" key="5">
    <source>
        <dbReference type="ARBA" id="ARBA00023180"/>
    </source>
</evidence>
<dbReference type="GeneID" id="107220269"/>
<evidence type="ECO:0000256" key="1">
    <source>
        <dbReference type="ARBA" id="ARBA00004613"/>
    </source>
</evidence>
<dbReference type="PANTHER" id="PTHR10009">
    <property type="entry name" value="PROTEIN YELLOW-RELATED"/>
    <property type="match status" value="1"/>
</dbReference>
<keyword evidence="6" id="KW-1185">Reference proteome</keyword>
<keyword evidence="4" id="KW-0732">Signal</keyword>
<gene>
    <name evidence="7" type="primary">LOC107220269</name>
</gene>
<dbReference type="PRINTS" id="PR01366">
    <property type="entry name" value="ROYALJELLY"/>
</dbReference>
<comment type="subcellular location">
    <subcellularLocation>
        <location evidence="1">Secreted</location>
    </subcellularLocation>
</comment>
<dbReference type="InterPro" id="IPR017996">
    <property type="entry name" value="MRJP/yellow-related"/>
</dbReference>
<dbReference type="PANTHER" id="PTHR10009:SF7">
    <property type="entry name" value="GH10609P-RELATED"/>
    <property type="match status" value="1"/>
</dbReference>
<accession>A0ABM3FGP5</accession>
<dbReference type="Proteomes" id="UP000829291">
    <property type="component" value="Chromosome 2"/>
</dbReference>
<evidence type="ECO:0000256" key="4">
    <source>
        <dbReference type="ARBA" id="ARBA00022729"/>
    </source>
</evidence>
<keyword evidence="3" id="KW-0964">Secreted</keyword>
<protein>
    <submittedName>
        <fullName evidence="7">Major royal jelly protein 1 isoform X1</fullName>
    </submittedName>
</protein>
<comment type="similarity">
    <text evidence="2">Belongs to the major royal jelly protein family.</text>
</comment>
<evidence type="ECO:0000256" key="2">
    <source>
        <dbReference type="ARBA" id="ARBA00009127"/>
    </source>
</evidence>
<evidence type="ECO:0000313" key="7">
    <source>
        <dbReference type="RefSeq" id="XP_046587180.1"/>
    </source>
</evidence>
<sequence>MEQTPLKLYIDRRKVCSSETSKTSDEAGTPLFIMTLQFSRIWRILPIFLACVAWSSAAADLETIYEWKYIDYVWESDAEKEAAVANETYDYTNIVVVDVQSLPDDRVIVTTPRYKNNPATLSVISSQSADNGPLLQPYPSWSWNNADDCSGFTSVNRVYLDQCNRLWLVDSGKIGNEQVCSAKIFGFDPSTDEMLYNMTIPDNISHNPTNTSQGRLELQVVETTGDNCENTWLYISDLEGYGLLISNLTATWRLQDKIFEPDYSDASATNFTSCDESVDMYLGPSGLLIFPPGFVEDGNYLIFKPMSKIKSYTVNVDELHNSWTGSELSFYLSTYTPPSQEPAKTYTKEGLLFANFISANAIGCWHLEHPLADANVAELTQDDERLQFVFSLKMKHFTNGTQELWVMSNRLQKFILGTVDFTDVNIRIMTVEPYAYVEGTVCEPESYEVVDTIFEKNYTLYEQSACLYTPS</sequence>
<dbReference type="Pfam" id="PF03022">
    <property type="entry name" value="MRJP"/>
    <property type="match status" value="1"/>
</dbReference>
<proteinExistence type="inferred from homology"/>